<evidence type="ECO:0000259" key="1">
    <source>
        <dbReference type="Pfam" id="PF17935"/>
    </source>
</evidence>
<protein>
    <submittedName>
        <fullName evidence="2">TetR/AcrR family transcriptional regulator</fullName>
    </submittedName>
</protein>
<evidence type="ECO:0000313" key="3">
    <source>
        <dbReference type="Proteomes" id="UP000285092"/>
    </source>
</evidence>
<dbReference type="OrthoDB" id="7408114at2"/>
<keyword evidence="3" id="KW-1185">Reference proteome</keyword>
<dbReference type="EMBL" id="QXFK01000019">
    <property type="protein sequence ID" value="RIV75751.1"/>
    <property type="molecule type" value="Genomic_DNA"/>
</dbReference>
<dbReference type="Gene3D" id="1.10.357.10">
    <property type="entry name" value="Tetracycline Repressor, domain 2"/>
    <property type="match status" value="1"/>
</dbReference>
<comment type="caution">
    <text evidence="2">The sequence shown here is derived from an EMBL/GenBank/DDBJ whole genome shotgun (WGS) entry which is preliminary data.</text>
</comment>
<proteinExistence type="predicted"/>
<sequence length="210" mass="23492">MTSPSDADSERDRLVTLAMRVIERTGENITRTTLAKEARMPRARVDAIFGSEDALFDAILEKWYAPDIAIMEEVVASDLPIRRKFYEFFARRFVRQRARFRKDPAAFAVYCEVGSDNFENVSGYIDLADHYLAELIAQAQEEGYFAGLGINQVLSLINQMVVCYTLPQMLTILVEDKLEEGKLATIIDTLFDGLSGKARGAAPVAGLRIA</sequence>
<dbReference type="Proteomes" id="UP000285092">
    <property type="component" value="Unassembled WGS sequence"/>
</dbReference>
<dbReference type="InterPro" id="IPR041478">
    <property type="entry name" value="TetR_C_27"/>
</dbReference>
<dbReference type="SUPFAM" id="SSF46689">
    <property type="entry name" value="Homeodomain-like"/>
    <property type="match status" value="1"/>
</dbReference>
<organism evidence="2 3">
    <name type="scientific">Pelagerythrobacter aerophilus</name>
    <dbReference type="NCBI Taxonomy" id="2306995"/>
    <lineage>
        <taxon>Bacteria</taxon>
        <taxon>Pseudomonadati</taxon>
        <taxon>Pseudomonadota</taxon>
        <taxon>Alphaproteobacteria</taxon>
        <taxon>Sphingomonadales</taxon>
        <taxon>Erythrobacteraceae</taxon>
        <taxon>Pelagerythrobacter</taxon>
    </lineage>
</organism>
<dbReference type="RefSeq" id="WP_119514676.1">
    <property type="nucleotide sequence ID" value="NZ_QXFK01000019.1"/>
</dbReference>
<gene>
    <name evidence="2" type="ORF">D2V04_15860</name>
</gene>
<dbReference type="Pfam" id="PF17935">
    <property type="entry name" value="TetR_C_27"/>
    <property type="match status" value="1"/>
</dbReference>
<evidence type="ECO:0000313" key="2">
    <source>
        <dbReference type="EMBL" id="RIV75751.1"/>
    </source>
</evidence>
<accession>A0A418ND87</accession>
<dbReference type="AlphaFoldDB" id="A0A418ND87"/>
<name>A0A418ND87_9SPHN</name>
<feature type="domain" description="Tetracyclin repressor-like C-terminal" evidence="1">
    <location>
        <begin position="83"/>
        <end position="180"/>
    </location>
</feature>
<reference evidence="2 3" key="1">
    <citation type="submission" date="2018-08" db="EMBL/GenBank/DDBJ databases">
        <title>Altererythrobacter sp.Ery1 and Ery12, the genome sequencing of novel strains in genus Alterythrobacter.</title>
        <authorList>
            <person name="Cheng H."/>
            <person name="Wu Y.-H."/>
            <person name="Fang C."/>
            <person name="Xu X.-W."/>
        </authorList>
    </citation>
    <scope>NUCLEOTIDE SEQUENCE [LARGE SCALE GENOMIC DNA]</scope>
    <source>
        <strain evidence="2 3">Ery1</strain>
    </source>
</reference>
<dbReference type="InterPro" id="IPR009057">
    <property type="entry name" value="Homeodomain-like_sf"/>
</dbReference>